<sequence>MKPLLLKRKIKVHIPDNFLNAPTLLTTSITFAEFLSYALKKCRATMEEKNIPLLGITGAFIFATQMLNFPVLMDTYTRTVKSYYGCIISPLL</sequence>
<dbReference type="AlphaFoldDB" id="A0A7G6E8V6"/>
<gene>
    <name evidence="8" type="ORF">BR63_18670</name>
</gene>
<protein>
    <submittedName>
        <fullName evidence="8">Uncharacterized protein</fullName>
    </submittedName>
</protein>
<dbReference type="KEGG" id="tfr:BR63_18670"/>
<keyword evidence="4 7" id="KW-0812">Transmembrane</keyword>
<dbReference type="InterPro" id="IPR002751">
    <property type="entry name" value="CbiM/NikMN"/>
</dbReference>
<dbReference type="Proteomes" id="UP000515847">
    <property type="component" value="Chromosome"/>
</dbReference>
<proteinExistence type="predicted"/>
<feature type="transmembrane region" description="Helical" evidence="7">
    <location>
        <begin position="51"/>
        <end position="73"/>
    </location>
</feature>
<keyword evidence="2" id="KW-0813">Transport</keyword>
<keyword evidence="3" id="KW-1003">Cell membrane</keyword>
<dbReference type="PANTHER" id="PTHR34229">
    <property type="entry name" value="METAL TRANSPORT PROTEIN HI_1621-RELATED"/>
    <property type="match status" value="1"/>
</dbReference>
<evidence type="ECO:0000256" key="1">
    <source>
        <dbReference type="ARBA" id="ARBA00004651"/>
    </source>
</evidence>
<evidence type="ECO:0000256" key="3">
    <source>
        <dbReference type="ARBA" id="ARBA00022475"/>
    </source>
</evidence>
<dbReference type="PANTHER" id="PTHR34229:SF1">
    <property type="entry name" value="METAL TRANSPORT PROTEIN HI_1621-RELATED"/>
    <property type="match status" value="1"/>
</dbReference>
<evidence type="ECO:0000313" key="9">
    <source>
        <dbReference type="Proteomes" id="UP000515847"/>
    </source>
</evidence>
<evidence type="ECO:0000256" key="5">
    <source>
        <dbReference type="ARBA" id="ARBA00022989"/>
    </source>
</evidence>
<evidence type="ECO:0000256" key="7">
    <source>
        <dbReference type="SAM" id="Phobius"/>
    </source>
</evidence>
<evidence type="ECO:0000256" key="2">
    <source>
        <dbReference type="ARBA" id="ARBA00022448"/>
    </source>
</evidence>
<organism evidence="8 9">
    <name type="scientific">Thermanaerosceptrum fracticalcis</name>
    <dbReference type="NCBI Taxonomy" id="1712410"/>
    <lineage>
        <taxon>Bacteria</taxon>
        <taxon>Bacillati</taxon>
        <taxon>Bacillota</taxon>
        <taxon>Clostridia</taxon>
        <taxon>Eubacteriales</taxon>
        <taxon>Peptococcaceae</taxon>
        <taxon>Thermanaerosceptrum</taxon>
    </lineage>
</organism>
<keyword evidence="6 7" id="KW-0472">Membrane</keyword>
<accession>A0A7G6E8V6</accession>
<dbReference type="GO" id="GO:0000041">
    <property type="term" value="P:transition metal ion transport"/>
    <property type="evidence" value="ECO:0007669"/>
    <property type="project" value="InterPro"/>
</dbReference>
<dbReference type="Gene3D" id="1.10.1760.20">
    <property type="match status" value="1"/>
</dbReference>
<evidence type="ECO:0000256" key="4">
    <source>
        <dbReference type="ARBA" id="ARBA00022692"/>
    </source>
</evidence>
<name>A0A7G6E8V6_THEFR</name>
<comment type="subcellular location">
    <subcellularLocation>
        <location evidence="1">Cell membrane</location>
        <topology evidence="1">Multi-pass membrane protein</topology>
    </subcellularLocation>
</comment>
<evidence type="ECO:0000313" key="8">
    <source>
        <dbReference type="EMBL" id="QNB48510.1"/>
    </source>
</evidence>
<evidence type="ECO:0000256" key="6">
    <source>
        <dbReference type="ARBA" id="ARBA00023136"/>
    </source>
</evidence>
<reference evidence="8 9" key="1">
    <citation type="journal article" date="2019" name="Front. Microbiol.">
        <title>Thermoanaerosceptrum fracticalcis gen. nov. sp. nov., a Novel Fumarate-Fermenting Microorganism From a Deep Fractured Carbonate Aquifer of the US Great Basin.</title>
        <authorList>
            <person name="Hamilton-Brehm S.D."/>
            <person name="Stewart L.E."/>
            <person name="Zavarin M."/>
            <person name="Caldwell M."/>
            <person name="Lawson P.A."/>
            <person name="Onstott T.C."/>
            <person name="Grzymski J."/>
            <person name="Neveux I."/>
            <person name="Lollar B.S."/>
            <person name="Russell C.E."/>
            <person name="Moser D.P."/>
        </authorList>
    </citation>
    <scope>NUCLEOTIDE SEQUENCE [LARGE SCALE GENOMIC DNA]</scope>
    <source>
        <strain evidence="8 9">DRI-13</strain>
    </source>
</reference>
<dbReference type="GO" id="GO:0005886">
    <property type="term" value="C:plasma membrane"/>
    <property type="evidence" value="ECO:0007669"/>
    <property type="project" value="UniProtKB-SubCell"/>
</dbReference>
<keyword evidence="5 7" id="KW-1133">Transmembrane helix</keyword>
<dbReference type="Pfam" id="PF01891">
    <property type="entry name" value="CbiM"/>
    <property type="match status" value="1"/>
</dbReference>
<dbReference type="EMBL" id="CP045798">
    <property type="protein sequence ID" value="QNB48510.1"/>
    <property type="molecule type" value="Genomic_DNA"/>
</dbReference>
<keyword evidence="9" id="KW-1185">Reference proteome</keyword>